<protein>
    <submittedName>
        <fullName evidence="5">Beta-glucanase</fullName>
        <ecNumber evidence="5">3.2.1.73</ecNumber>
    </submittedName>
</protein>
<organism evidence="5 6">
    <name type="scientific">Paraurantiacibacter namhicola</name>
    <dbReference type="NCBI Taxonomy" id="645517"/>
    <lineage>
        <taxon>Bacteria</taxon>
        <taxon>Pseudomonadati</taxon>
        <taxon>Pseudomonadota</taxon>
        <taxon>Alphaproteobacteria</taxon>
        <taxon>Sphingomonadales</taxon>
        <taxon>Erythrobacteraceae</taxon>
        <taxon>Paraurantiacibacter</taxon>
    </lineage>
</organism>
<dbReference type="RefSeq" id="WP_237164899.1">
    <property type="nucleotide sequence ID" value="NZ_CP016545.1"/>
</dbReference>
<dbReference type="Proteomes" id="UP000092698">
    <property type="component" value="Chromosome"/>
</dbReference>
<comment type="similarity">
    <text evidence="1">Belongs to the glycosyl hydrolase 16 family.</text>
</comment>
<dbReference type="PANTHER" id="PTHR10963">
    <property type="entry name" value="GLYCOSYL HYDROLASE-RELATED"/>
    <property type="match status" value="1"/>
</dbReference>
<gene>
    <name evidence="5" type="primary">bglA</name>
    <name evidence="5" type="ORF">A6F65_01180</name>
</gene>
<dbReference type="GO" id="GO:0042972">
    <property type="term" value="F:licheninase activity"/>
    <property type="evidence" value="ECO:0007669"/>
    <property type="project" value="UniProtKB-EC"/>
</dbReference>
<evidence type="ECO:0000256" key="2">
    <source>
        <dbReference type="SAM" id="MobiDB-lite"/>
    </source>
</evidence>
<dbReference type="InterPro" id="IPR000757">
    <property type="entry name" value="Beta-glucanase-like"/>
</dbReference>
<evidence type="ECO:0000256" key="3">
    <source>
        <dbReference type="SAM" id="SignalP"/>
    </source>
</evidence>
<feature type="region of interest" description="Disordered" evidence="2">
    <location>
        <begin position="20"/>
        <end position="45"/>
    </location>
</feature>
<dbReference type="CDD" id="cd08023">
    <property type="entry name" value="GH16_laminarinase_like"/>
    <property type="match status" value="1"/>
</dbReference>
<dbReference type="PROSITE" id="PS51257">
    <property type="entry name" value="PROKAR_LIPOPROTEIN"/>
    <property type="match status" value="1"/>
</dbReference>
<keyword evidence="5" id="KW-0326">Glycosidase</keyword>
<dbReference type="InterPro" id="IPR050546">
    <property type="entry name" value="Glycosyl_Hydrlase_16"/>
</dbReference>
<evidence type="ECO:0000259" key="4">
    <source>
        <dbReference type="PROSITE" id="PS51762"/>
    </source>
</evidence>
<feature type="chain" id="PRO_5012498062" evidence="3">
    <location>
        <begin position="16"/>
        <end position="312"/>
    </location>
</feature>
<feature type="domain" description="GH16" evidence="4">
    <location>
        <begin position="41"/>
        <end position="312"/>
    </location>
</feature>
<dbReference type="EC" id="3.2.1.73" evidence="5"/>
<dbReference type="GO" id="GO:0005975">
    <property type="term" value="P:carbohydrate metabolic process"/>
    <property type="evidence" value="ECO:0007669"/>
    <property type="project" value="InterPro"/>
</dbReference>
<name>A0A1C7D7R8_9SPHN</name>
<keyword evidence="5" id="KW-0378">Hydrolase</keyword>
<dbReference type="Gene3D" id="2.60.120.200">
    <property type="match status" value="1"/>
</dbReference>
<dbReference type="PANTHER" id="PTHR10963:SF55">
    <property type="entry name" value="GLYCOSIDE HYDROLASE FAMILY 16 PROTEIN"/>
    <property type="match status" value="1"/>
</dbReference>
<keyword evidence="6" id="KW-1185">Reference proteome</keyword>
<keyword evidence="3" id="KW-0732">Signal</keyword>
<dbReference type="STRING" id="645517.A6F65_01180"/>
<evidence type="ECO:0000256" key="1">
    <source>
        <dbReference type="ARBA" id="ARBA00006865"/>
    </source>
</evidence>
<dbReference type="KEGG" id="anh:A6F65_01180"/>
<dbReference type="AlphaFoldDB" id="A0A1C7D7R8"/>
<dbReference type="PROSITE" id="PS51762">
    <property type="entry name" value="GH16_2"/>
    <property type="match status" value="1"/>
</dbReference>
<evidence type="ECO:0000313" key="5">
    <source>
        <dbReference type="EMBL" id="ANU07487.1"/>
    </source>
</evidence>
<proteinExistence type="inferred from homology"/>
<dbReference type="InterPro" id="IPR013320">
    <property type="entry name" value="ConA-like_dom_sf"/>
</dbReference>
<dbReference type="EMBL" id="CP016545">
    <property type="protein sequence ID" value="ANU07487.1"/>
    <property type="molecule type" value="Genomic_DNA"/>
</dbReference>
<evidence type="ECO:0000313" key="6">
    <source>
        <dbReference type="Proteomes" id="UP000092698"/>
    </source>
</evidence>
<accession>A0A1C7D7R8</accession>
<dbReference type="Pfam" id="PF00722">
    <property type="entry name" value="Glyco_hydro_16"/>
    <property type="match status" value="1"/>
</dbReference>
<dbReference type="SUPFAM" id="SSF49899">
    <property type="entry name" value="Concanavalin A-like lectins/glucanases"/>
    <property type="match status" value="1"/>
</dbReference>
<reference evidence="5 6" key="1">
    <citation type="submission" date="2016-07" db="EMBL/GenBank/DDBJ databases">
        <title>Complete genome sequence of Altererythrobacter namhicola JCM 16345T, containing esterase-encoding genes.</title>
        <authorList>
            <person name="Cheng H."/>
            <person name="Wu Y.-H."/>
            <person name="Jian S.-L."/>
            <person name="Huo Y.-Y."/>
            <person name="Wang C.-S."/>
            <person name="Xu X.-W."/>
        </authorList>
    </citation>
    <scope>NUCLEOTIDE SEQUENCE [LARGE SCALE GENOMIC DNA]</scope>
    <source>
        <strain evidence="5 6">JCM 16345</strain>
    </source>
</reference>
<feature type="signal peptide" evidence="3">
    <location>
        <begin position="1"/>
        <end position="15"/>
    </location>
</feature>
<sequence>MMRISSLLAATALLAACGGDTSPPKSAGSGGPGPGPAAGMPQYDPIPFADPAGTLELVWSDEFDAGTLDRSIWNVEGPRFFVNNEQQAYIDRADVISFANPDGAEGGALVLKPVWEPGYTTPTGRKVDFVSGRIDTANKYDVTYGKVSARLRMPDAVGVWPAFWMLGYGQWPDSGETDIMEYVGDPSWTNAAMHGPGYSGETPIIKRYYFPEGQDVTGWHTYSVERTPDGLIFAVDDIEYYRVSKADIERYGEWRFDRPQNIILNFAMGGIYPAKVNFIEKPYYGIPAETVERVKAGELFMEVDWVRVYQRK</sequence>